<dbReference type="FunFam" id="3.30.565.10:FF:000010">
    <property type="entry name" value="Sensor histidine kinase RcsC"/>
    <property type="match status" value="1"/>
</dbReference>
<dbReference type="SUPFAM" id="SSF158472">
    <property type="entry name" value="HAMP domain-like"/>
    <property type="match status" value="1"/>
</dbReference>
<dbReference type="Pfam" id="PF13426">
    <property type="entry name" value="PAS_9"/>
    <property type="match status" value="2"/>
</dbReference>
<dbReference type="InterPro" id="IPR000014">
    <property type="entry name" value="PAS"/>
</dbReference>
<evidence type="ECO:0000256" key="17">
    <source>
        <dbReference type="PROSITE-ProRule" id="PRU00169"/>
    </source>
</evidence>
<dbReference type="PROSITE" id="PS50109">
    <property type="entry name" value="HIS_KIN"/>
    <property type="match status" value="1"/>
</dbReference>
<dbReference type="InterPro" id="IPR001789">
    <property type="entry name" value="Sig_transdc_resp-reg_receiver"/>
</dbReference>
<dbReference type="Pfam" id="PF00989">
    <property type="entry name" value="PAS"/>
    <property type="match status" value="1"/>
</dbReference>
<dbReference type="Gene3D" id="3.30.565.10">
    <property type="entry name" value="Histidine kinase-like ATPase, C-terminal domain"/>
    <property type="match status" value="1"/>
</dbReference>
<keyword evidence="27" id="KW-1185">Reference proteome</keyword>
<dbReference type="Pfam" id="PF02518">
    <property type="entry name" value="HATPase_c"/>
    <property type="match status" value="1"/>
</dbReference>
<dbReference type="SMART" id="SM00388">
    <property type="entry name" value="HisKA"/>
    <property type="match status" value="1"/>
</dbReference>
<dbReference type="InterPro" id="IPR000700">
    <property type="entry name" value="PAS-assoc_C"/>
</dbReference>
<dbReference type="SUPFAM" id="SSF55785">
    <property type="entry name" value="PYP-like sensor domain (PAS domain)"/>
    <property type="match status" value="4"/>
</dbReference>
<evidence type="ECO:0000256" key="12">
    <source>
        <dbReference type="ARBA" id="ARBA00023012"/>
    </source>
</evidence>
<evidence type="ECO:0000256" key="1">
    <source>
        <dbReference type="ARBA" id="ARBA00000085"/>
    </source>
</evidence>
<dbReference type="InterPro" id="IPR011006">
    <property type="entry name" value="CheY-like_superfamily"/>
</dbReference>
<dbReference type="InterPro" id="IPR004358">
    <property type="entry name" value="Sig_transdc_His_kin-like_C"/>
</dbReference>
<gene>
    <name evidence="26" type="ORF">HUK38_11825</name>
</gene>
<evidence type="ECO:0000259" key="25">
    <source>
        <dbReference type="PROSITE" id="PS50894"/>
    </source>
</evidence>
<dbReference type="PROSITE" id="PS50885">
    <property type="entry name" value="HAMP"/>
    <property type="match status" value="1"/>
</dbReference>
<dbReference type="SUPFAM" id="SSF55781">
    <property type="entry name" value="GAF domain-like"/>
    <property type="match status" value="1"/>
</dbReference>
<dbReference type="Gene3D" id="6.10.340.10">
    <property type="match status" value="1"/>
</dbReference>
<dbReference type="SMART" id="SM00304">
    <property type="entry name" value="HAMP"/>
    <property type="match status" value="1"/>
</dbReference>
<name>A0A839HIN1_9GAMM</name>
<proteinExistence type="predicted"/>
<dbReference type="SMART" id="SM00065">
    <property type="entry name" value="GAF"/>
    <property type="match status" value="1"/>
</dbReference>
<dbReference type="InterPro" id="IPR024478">
    <property type="entry name" value="HlyB_4HB_MCP"/>
</dbReference>
<dbReference type="InterPro" id="IPR013656">
    <property type="entry name" value="PAS_4"/>
</dbReference>
<dbReference type="PROSITE" id="PS50894">
    <property type="entry name" value="HPT"/>
    <property type="match status" value="1"/>
</dbReference>
<comment type="subunit">
    <text evidence="14">At low DSF concentrations, interacts with RpfF.</text>
</comment>
<dbReference type="Pfam" id="PF01627">
    <property type="entry name" value="Hpt"/>
    <property type="match status" value="1"/>
</dbReference>
<keyword evidence="11 19" id="KW-1133">Transmembrane helix</keyword>
<dbReference type="PANTHER" id="PTHR45339:SF1">
    <property type="entry name" value="HYBRID SIGNAL TRANSDUCTION HISTIDINE KINASE J"/>
    <property type="match status" value="1"/>
</dbReference>
<dbReference type="PRINTS" id="PR00344">
    <property type="entry name" value="BCTRLSENSOR"/>
</dbReference>
<feature type="coiled-coil region" evidence="18">
    <location>
        <begin position="438"/>
        <end position="477"/>
    </location>
</feature>
<keyword evidence="8" id="KW-0547">Nucleotide-binding</keyword>
<keyword evidence="13 19" id="KW-0472">Membrane</keyword>
<evidence type="ECO:0000256" key="3">
    <source>
        <dbReference type="ARBA" id="ARBA00012438"/>
    </source>
</evidence>
<dbReference type="InterPro" id="IPR036097">
    <property type="entry name" value="HisK_dim/P_sf"/>
</dbReference>
<dbReference type="Pfam" id="PF12729">
    <property type="entry name" value="4HB_MCP_1"/>
    <property type="match status" value="1"/>
</dbReference>
<keyword evidence="12" id="KW-0902">Two-component regulatory system</keyword>
<feature type="domain" description="PAC" evidence="23">
    <location>
        <begin position="793"/>
        <end position="843"/>
    </location>
</feature>
<evidence type="ECO:0000259" key="24">
    <source>
        <dbReference type="PROSITE" id="PS50885"/>
    </source>
</evidence>
<dbReference type="Gene3D" id="3.40.50.2300">
    <property type="match status" value="2"/>
</dbReference>
<evidence type="ECO:0000259" key="20">
    <source>
        <dbReference type="PROSITE" id="PS50109"/>
    </source>
</evidence>
<dbReference type="RefSeq" id="WP_182584535.1">
    <property type="nucleotide sequence ID" value="NZ_JABVCQ010000029.1"/>
</dbReference>
<dbReference type="SMART" id="SM00091">
    <property type="entry name" value="PAS"/>
    <property type="match status" value="4"/>
</dbReference>
<dbReference type="InterPro" id="IPR003594">
    <property type="entry name" value="HATPase_dom"/>
</dbReference>
<comment type="catalytic activity">
    <reaction evidence="1">
        <text>ATP + protein L-histidine = ADP + protein N-phospho-L-histidine.</text>
        <dbReference type="EC" id="2.7.13.3"/>
    </reaction>
</comment>
<dbReference type="PROSITE" id="PS50110">
    <property type="entry name" value="RESPONSE_REGULATORY"/>
    <property type="match status" value="2"/>
</dbReference>
<feature type="domain" description="Response regulatory" evidence="21">
    <location>
        <begin position="1238"/>
        <end position="1361"/>
    </location>
</feature>
<dbReference type="FunFam" id="1.10.287.130:FF:000002">
    <property type="entry name" value="Two-component osmosensing histidine kinase"/>
    <property type="match status" value="1"/>
</dbReference>
<reference evidence="26 27" key="1">
    <citation type="journal article" date="2020" name="Arch. Microbiol.">
        <title>The genome sequence of the giant phototrophic gammaproteobacterium Thiospirillum jenense gives insight into its physiological properties and phylogenetic relationships.</title>
        <authorList>
            <person name="Imhoff J.F."/>
            <person name="Meyer T.E."/>
            <person name="Kyndt J.A."/>
        </authorList>
    </citation>
    <scope>NUCLEOTIDE SEQUENCE [LARGE SCALE GENOMIC DNA]</scope>
    <source>
        <strain evidence="26 27">DSM 216</strain>
    </source>
</reference>
<dbReference type="Pfam" id="PF00512">
    <property type="entry name" value="HisKA"/>
    <property type="match status" value="1"/>
</dbReference>
<dbReference type="EC" id="2.7.13.3" evidence="3"/>
<dbReference type="InterPro" id="IPR003660">
    <property type="entry name" value="HAMP_dom"/>
</dbReference>
<evidence type="ECO:0000256" key="16">
    <source>
        <dbReference type="PROSITE-ProRule" id="PRU00110"/>
    </source>
</evidence>
<feature type="modified residue" description="4-aspartylphosphate" evidence="17">
    <location>
        <position position="1439"/>
    </location>
</feature>
<dbReference type="SUPFAM" id="SSF47384">
    <property type="entry name" value="Homodimeric domain of signal transducing histidine kinase"/>
    <property type="match status" value="1"/>
</dbReference>
<evidence type="ECO:0000256" key="11">
    <source>
        <dbReference type="ARBA" id="ARBA00022989"/>
    </source>
</evidence>
<comment type="subcellular location">
    <subcellularLocation>
        <location evidence="2">Cell membrane</location>
        <topology evidence="2">Multi-pass membrane protein</topology>
    </subcellularLocation>
</comment>
<dbReference type="GO" id="GO:0005524">
    <property type="term" value="F:ATP binding"/>
    <property type="evidence" value="ECO:0007669"/>
    <property type="project" value="UniProtKB-KW"/>
</dbReference>
<dbReference type="InterPro" id="IPR029016">
    <property type="entry name" value="GAF-like_dom_sf"/>
</dbReference>
<dbReference type="SUPFAM" id="SSF52172">
    <property type="entry name" value="CheY-like"/>
    <property type="match status" value="2"/>
</dbReference>
<evidence type="ECO:0000256" key="6">
    <source>
        <dbReference type="ARBA" id="ARBA00022679"/>
    </source>
</evidence>
<dbReference type="InterPro" id="IPR036890">
    <property type="entry name" value="HATPase_C_sf"/>
</dbReference>
<dbReference type="Pfam" id="PF13185">
    <property type="entry name" value="GAF_2"/>
    <property type="match status" value="1"/>
</dbReference>
<evidence type="ECO:0000259" key="22">
    <source>
        <dbReference type="PROSITE" id="PS50112"/>
    </source>
</evidence>
<evidence type="ECO:0000313" key="26">
    <source>
        <dbReference type="EMBL" id="MBB1126906.1"/>
    </source>
</evidence>
<dbReference type="Gene3D" id="3.30.450.40">
    <property type="match status" value="1"/>
</dbReference>
<evidence type="ECO:0000313" key="27">
    <source>
        <dbReference type="Proteomes" id="UP000548632"/>
    </source>
</evidence>
<dbReference type="Gene3D" id="3.30.450.20">
    <property type="entry name" value="PAS domain"/>
    <property type="match status" value="4"/>
</dbReference>
<evidence type="ECO:0000256" key="15">
    <source>
        <dbReference type="ARBA" id="ARBA00068150"/>
    </source>
</evidence>
<dbReference type="InterPro" id="IPR005467">
    <property type="entry name" value="His_kinase_dom"/>
</dbReference>
<keyword evidence="18" id="KW-0175">Coiled coil</keyword>
<feature type="domain" description="Response regulatory" evidence="21">
    <location>
        <begin position="1389"/>
        <end position="1506"/>
    </location>
</feature>
<dbReference type="Proteomes" id="UP000548632">
    <property type="component" value="Unassembled WGS sequence"/>
</dbReference>
<feature type="modified residue" description="4-aspartylphosphate" evidence="17">
    <location>
        <position position="1292"/>
    </location>
</feature>
<dbReference type="CDD" id="cd16922">
    <property type="entry name" value="HATPase_EvgS-ArcB-TorS-like"/>
    <property type="match status" value="1"/>
</dbReference>
<dbReference type="Gene3D" id="1.10.287.130">
    <property type="match status" value="1"/>
</dbReference>
<dbReference type="GO" id="GO:0006355">
    <property type="term" value="P:regulation of DNA-templated transcription"/>
    <property type="evidence" value="ECO:0007669"/>
    <property type="project" value="InterPro"/>
</dbReference>
<evidence type="ECO:0000256" key="2">
    <source>
        <dbReference type="ARBA" id="ARBA00004651"/>
    </source>
</evidence>
<dbReference type="SUPFAM" id="SSF55874">
    <property type="entry name" value="ATPase domain of HSP90 chaperone/DNA topoisomerase II/histidine kinase"/>
    <property type="match status" value="1"/>
</dbReference>
<feature type="domain" description="PAS" evidence="22">
    <location>
        <begin position="472"/>
        <end position="524"/>
    </location>
</feature>
<dbReference type="InterPro" id="IPR008207">
    <property type="entry name" value="Sig_transdc_His_kin_Hpt_dom"/>
</dbReference>
<dbReference type="Pfam" id="PF00072">
    <property type="entry name" value="Response_reg"/>
    <property type="match status" value="2"/>
</dbReference>
<evidence type="ECO:0000256" key="5">
    <source>
        <dbReference type="ARBA" id="ARBA00022553"/>
    </source>
</evidence>
<dbReference type="SMART" id="SM00448">
    <property type="entry name" value="REC"/>
    <property type="match status" value="2"/>
</dbReference>
<evidence type="ECO:0000256" key="13">
    <source>
        <dbReference type="ARBA" id="ARBA00023136"/>
    </source>
</evidence>
<feature type="transmembrane region" description="Helical" evidence="19">
    <location>
        <begin position="17"/>
        <end position="37"/>
    </location>
</feature>
<dbReference type="NCBIfam" id="TIGR00229">
    <property type="entry name" value="sensory_box"/>
    <property type="match status" value="3"/>
</dbReference>
<dbReference type="Pfam" id="PF00672">
    <property type="entry name" value="HAMP"/>
    <property type="match status" value="1"/>
</dbReference>
<dbReference type="CDD" id="cd00082">
    <property type="entry name" value="HisKA"/>
    <property type="match status" value="1"/>
</dbReference>
<organism evidence="26 27">
    <name type="scientific">Thiospirillum jenense</name>
    <dbReference type="NCBI Taxonomy" id="1653858"/>
    <lineage>
        <taxon>Bacteria</taxon>
        <taxon>Pseudomonadati</taxon>
        <taxon>Pseudomonadota</taxon>
        <taxon>Gammaproteobacteria</taxon>
        <taxon>Chromatiales</taxon>
        <taxon>Chromatiaceae</taxon>
        <taxon>Thiospirillum</taxon>
    </lineage>
</organism>
<dbReference type="Pfam" id="PF08448">
    <property type="entry name" value="PAS_4"/>
    <property type="match status" value="1"/>
</dbReference>
<dbReference type="InterPro" id="IPR001610">
    <property type="entry name" value="PAC"/>
</dbReference>
<feature type="domain" description="HPt" evidence="25">
    <location>
        <begin position="1549"/>
        <end position="1643"/>
    </location>
</feature>
<dbReference type="SUPFAM" id="SSF47226">
    <property type="entry name" value="Histidine-containing phosphotransfer domain, HPT domain"/>
    <property type="match status" value="1"/>
</dbReference>
<evidence type="ECO:0000256" key="9">
    <source>
        <dbReference type="ARBA" id="ARBA00022777"/>
    </source>
</evidence>
<evidence type="ECO:0000256" key="7">
    <source>
        <dbReference type="ARBA" id="ARBA00022692"/>
    </source>
</evidence>
<evidence type="ECO:0000256" key="18">
    <source>
        <dbReference type="SAM" id="Coils"/>
    </source>
</evidence>
<protein>
    <recommendedName>
        <fullName evidence="15">Sensory/regulatory protein RpfC</fullName>
        <ecNumber evidence="3">2.7.13.3</ecNumber>
    </recommendedName>
</protein>
<evidence type="ECO:0000259" key="21">
    <source>
        <dbReference type="PROSITE" id="PS50110"/>
    </source>
</evidence>
<dbReference type="PROSITE" id="PS50112">
    <property type="entry name" value="PAS"/>
    <property type="match status" value="1"/>
</dbReference>
<dbReference type="SMART" id="SM00086">
    <property type="entry name" value="PAC"/>
    <property type="match status" value="4"/>
</dbReference>
<dbReference type="InterPro" id="IPR036641">
    <property type="entry name" value="HPT_dom_sf"/>
</dbReference>
<accession>A0A839HIN1</accession>
<dbReference type="CDD" id="cd00130">
    <property type="entry name" value="PAS"/>
    <property type="match status" value="1"/>
</dbReference>
<keyword evidence="6" id="KW-0808">Transferase</keyword>
<dbReference type="CDD" id="cd17546">
    <property type="entry name" value="REC_hyHK_CKI1_RcsC-like"/>
    <property type="match status" value="2"/>
</dbReference>
<keyword evidence="5 17" id="KW-0597">Phosphoprotein</keyword>
<comment type="caution">
    <text evidence="26">The sequence shown here is derived from an EMBL/GenBank/DDBJ whole genome shotgun (WGS) entry which is preliminary data.</text>
</comment>
<dbReference type="Gene3D" id="1.20.120.160">
    <property type="entry name" value="HPT domain"/>
    <property type="match status" value="1"/>
</dbReference>
<keyword evidence="10" id="KW-0067">ATP-binding</keyword>
<dbReference type="InterPro" id="IPR013767">
    <property type="entry name" value="PAS_fold"/>
</dbReference>
<evidence type="ECO:0000256" key="19">
    <source>
        <dbReference type="SAM" id="Phobius"/>
    </source>
</evidence>
<dbReference type="GO" id="GO:0005886">
    <property type="term" value="C:plasma membrane"/>
    <property type="evidence" value="ECO:0007669"/>
    <property type="project" value="UniProtKB-SubCell"/>
</dbReference>
<evidence type="ECO:0000256" key="8">
    <source>
        <dbReference type="ARBA" id="ARBA00022741"/>
    </source>
</evidence>
<feature type="transmembrane region" description="Helical" evidence="19">
    <location>
        <begin position="193"/>
        <end position="218"/>
    </location>
</feature>
<evidence type="ECO:0000256" key="10">
    <source>
        <dbReference type="ARBA" id="ARBA00022840"/>
    </source>
</evidence>
<evidence type="ECO:0000256" key="14">
    <source>
        <dbReference type="ARBA" id="ARBA00064003"/>
    </source>
</evidence>
<dbReference type="InterPro" id="IPR003661">
    <property type="entry name" value="HisK_dim/P_dom"/>
</dbReference>
<keyword evidence="9" id="KW-0418">Kinase</keyword>
<feature type="domain" description="PAC" evidence="23">
    <location>
        <begin position="550"/>
        <end position="602"/>
    </location>
</feature>
<sequence length="1727" mass="189330">MQRLLTFLEHRTLTTKLVFGLASLLIVTGAVSISALIGQRKLGEQLEQMYTQELLGVSAFKEARFEYAQIGRDLRMVILARNDAAREQALDHLSDGKAAMQEAIEASRKTSFRADGQEQLAAFEATYATYQHNVDRALVLVQQGKIGAARDYIATPEFHQADLVANDHLAKMTRIKESDAHQASLAAQATVEYALFTTLTWLLGYLGFSIVLLLLVAVSVRRPLGSVRAAVAQLAEGKLDDPVPCSDFPNEIGALARDIEVLRCEAQQMEQQRWIKSHIAEISGDLQLVSNFTDLSHTFLSRIAPLIKLGHGVFYLYEEDARHLCLLSGYAYRERKHLNQHFALGEGLVGQCALERSTIIITDPPPDYVRIGSGLGEAIPRTIAVLPVLRNGRLLAVLELASFKPFDDNAQALLEGLLPIVAMNIEIIERSVHTHQLLAETQRQAENMEKQAARLEEQTVELEAQQAEIKVAEERSRLILGSIKEGIVGLDNHGVVIFANPASYAMLGFSEEEFVGKHIHDVAHHHHINGQHFSLEECPMHQSSLDGQPRTVDNEVLWTKDVRAIPVEYSTTPVFKNGALVGTVITYRDITERQESQEMVNAYFESSSDGLLVLLPKQGFIHANRRAAEIYGFAHVTDLLQHWPAELSPPTQPDGQVSGEAALAHMRVVMQSRQPHHFDWLHKRTDGSLVPCEITLSPITLKGDAALIVSVRDITERKAASKAMEDQRVAMQNILDHTPVGTAFSSQSILRYTNPQFRNMFGIVEGDATEQMYETPAARQQLIAEMERDGAVCNREIRLRSASGEVRDYLITYVFMEHEGQHGVMAFLLDITERKVAEAAIHQARDAAETASEQAKALFNASTSAHVIINAQAQIVYCNTTFLQLLSYQSLDDVAGKHPAALAPECQPDGRHSIEKGTEMIGIAIERGYYTFDWMCQDACGVAIPVEMTIVPVMFDGAPHLMGIWHDLRARVAMEDALKQAKAMAEDATKAKSDFLANMSHEIRTPMNAIIGMSHLALQTDLNKKQRNYIEKVHRAGENLLGIINDILDFSKIEAGRLTMEQIDFHLDDVLDHLSNLVGLKAEDKKLELLFNIAPNLPTALIGDPLRLGQILINLGNNAVKFTDQGEIIIGGEMVSQTPDEVELHFWVHDSGIGMTPEQVGRMFESFSQADASTTRKYGGTGLGLVISKNLVEMMGGRIWVESEVGKGSTFRFHAKFGLQQNPQPRRMFRADELLGVRVLVVDDNAAAREILAGMAKNFDLEVDVAWDGRQALHMLEAAEQRQLPYDLVLMDWQMPGMDGIETVQSLQHEQLAKTPAIIMVTAYGREEALGTAEQRGVALKSVLTKPVTQSSLLEAIGDVLGMGEIVETRAESRAESYKEALAALTGARVLLVEDNDMNQELALELLHQAGMQVVVAGNGQEALDVLARDDRFDGVLMDCQMPVMDGYTATREIRKQSRFAALPIIAMTANAMAGDREKVLAAGMVDHIAKPLNVVEMFATIAKWIRPQQTTVPTPATASPTPSVESVGEWPPLPGIDVKAGLATTMHNEAFYTRMLLKFRASQGNFAELFAAARQDDDPTAASRCAHTLKGTAGNIGAKGVQAAAAALERACDDHAPDEQIDALLANTLAELAPVIAGLQAVGGSEPVADQTKPAAALPAAELEHALAKLKRLLEDSDSEAGDVAEALLNKLAGTALAGQLQPVAVAITDFDYDAALELLAQVARP</sequence>
<dbReference type="InterPro" id="IPR003018">
    <property type="entry name" value="GAF"/>
</dbReference>
<dbReference type="EMBL" id="JABVCQ010000029">
    <property type="protein sequence ID" value="MBB1126906.1"/>
    <property type="molecule type" value="Genomic_DNA"/>
</dbReference>
<dbReference type="GO" id="GO:0000155">
    <property type="term" value="F:phosphorelay sensor kinase activity"/>
    <property type="evidence" value="ECO:0007669"/>
    <property type="project" value="InterPro"/>
</dbReference>
<dbReference type="SMART" id="SM00387">
    <property type="entry name" value="HATPase_c"/>
    <property type="match status" value="1"/>
</dbReference>
<feature type="modified residue" description="Phosphohistidine" evidence="16">
    <location>
        <position position="1588"/>
    </location>
</feature>
<keyword evidence="7 19" id="KW-0812">Transmembrane</keyword>
<feature type="domain" description="PAC" evidence="23">
    <location>
        <begin position="676"/>
        <end position="726"/>
    </location>
</feature>
<dbReference type="CDD" id="cd00088">
    <property type="entry name" value="HPT"/>
    <property type="match status" value="1"/>
</dbReference>
<dbReference type="PANTHER" id="PTHR45339">
    <property type="entry name" value="HYBRID SIGNAL TRANSDUCTION HISTIDINE KINASE J"/>
    <property type="match status" value="1"/>
</dbReference>
<evidence type="ECO:0000256" key="4">
    <source>
        <dbReference type="ARBA" id="ARBA00022475"/>
    </source>
</evidence>
<dbReference type="SMART" id="SM00073">
    <property type="entry name" value="HPT"/>
    <property type="match status" value="1"/>
</dbReference>
<dbReference type="PROSITE" id="PS50113">
    <property type="entry name" value="PAC"/>
    <property type="match status" value="3"/>
</dbReference>
<dbReference type="InterPro" id="IPR035965">
    <property type="entry name" value="PAS-like_dom_sf"/>
</dbReference>
<evidence type="ECO:0000259" key="23">
    <source>
        <dbReference type="PROSITE" id="PS50113"/>
    </source>
</evidence>
<keyword evidence="4" id="KW-1003">Cell membrane</keyword>
<feature type="domain" description="Histidine kinase" evidence="20">
    <location>
        <begin position="998"/>
        <end position="1219"/>
    </location>
</feature>
<feature type="domain" description="HAMP" evidence="24">
    <location>
        <begin position="218"/>
        <end position="271"/>
    </location>
</feature>